<dbReference type="Proteomes" id="UP000266861">
    <property type="component" value="Unassembled WGS sequence"/>
</dbReference>
<sequence>MYLFDTFIKIQYEQLLTSININNIHPPLETEMPMPMLLGYSVEKECKRIGEFNAILIGRATNHLWNTSTSQEKGNMLI</sequence>
<keyword evidence="2" id="KW-1185">Reference proteome</keyword>
<name>A0A397JEU4_9GLOM</name>
<dbReference type="OrthoDB" id="2370836at2759"/>
<dbReference type="EMBL" id="PQFF01000041">
    <property type="protein sequence ID" value="RHZ86855.1"/>
    <property type="molecule type" value="Genomic_DNA"/>
</dbReference>
<dbReference type="AlphaFoldDB" id="A0A397JEU4"/>
<protein>
    <submittedName>
        <fullName evidence="1">Uncharacterized protein</fullName>
    </submittedName>
</protein>
<evidence type="ECO:0000313" key="1">
    <source>
        <dbReference type="EMBL" id="RHZ86855.1"/>
    </source>
</evidence>
<gene>
    <name evidence="1" type="ORF">Glove_43g45</name>
</gene>
<organism evidence="1 2">
    <name type="scientific">Diversispora epigaea</name>
    <dbReference type="NCBI Taxonomy" id="1348612"/>
    <lineage>
        <taxon>Eukaryota</taxon>
        <taxon>Fungi</taxon>
        <taxon>Fungi incertae sedis</taxon>
        <taxon>Mucoromycota</taxon>
        <taxon>Glomeromycotina</taxon>
        <taxon>Glomeromycetes</taxon>
        <taxon>Diversisporales</taxon>
        <taxon>Diversisporaceae</taxon>
        <taxon>Diversispora</taxon>
    </lineage>
</organism>
<evidence type="ECO:0000313" key="2">
    <source>
        <dbReference type="Proteomes" id="UP000266861"/>
    </source>
</evidence>
<accession>A0A397JEU4</accession>
<proteinExistence type="predicted"/>
<reference evidence="1 2" key="1">
    <citation type="submission" date="2018-08" db="EMBL/GenBank/DDBJ databases">
        <title>Genome and evolution of the arbuscular mycorrhizal fungus Diversispora epigaea (formerly Glomus versiforme) and its bacterial endosymbionts.</title>
        <authorList>
            <person name="Sun X."/>
            <person name="Fei Z."/>
            <person name="Harrison M."/>
        </authorList>
    </citation>
    <scope>NUCLEOTIDE SEQUENCE [LARGE SCALE GENOMIC DNA]</scope>
    <source>
        <strain evidence="1 2">IT104</strain>
    </source>
</reference>
<comment type="caution">
    <text evidence="1">The sequence shown here is derived from an EMBL/GenBank/DDBJ whole genome shotgun (WGS) entry which is preliminary data.</text>
</comment>